<dbReference type="InterPro" id="IPR031468">
    <property type="entry name" value="SMP_LBD"/>
</dbReference>
<evidence type="ECO:0000256" key="6">
    <source>
        <dbReference type="ARBA" id="ARBA00023055"/>
    </source>
</evidence>
<dbReference type="OrthoDB" id="26740at2759"/>
<feature type="compositionally biased region" description="Polar residues" evidence="9">
    <location>
        <begin position="815"/>
        <end position="825"/>
    </location>
</feature>
<dbReference type="Gramene" id="Pp3c14_11980V3.2">
    <property type="protein sequence ID" value="Pp3c14_11980V3.2"/>
    <property type="gene ID" value="Pp3c14_11980"/>
</dbReference>
<dbReference type="FunCoup" id="A0A2K1JI69">
    <property type="interactions" value="1841"/>
</dbReference>
<reference evidence="14" key="3">
    <citation type="submission" date="2020-12" db="UniProtKB">
        <authorList>
            <consortium name="EnsemblPlants"/>
        </authorList>
    </citation>
    <scope>IDENTIFICATION</scope>
</reference>
<keyword evidence="6" id="KW-0445">Lipid transport</keyword>
<dbReference type="EnsemblPlants" id="Pp3c14_11980V3.1">
    <property type="protein sequence ID" value="Pp3c14_11980V3.1"/>
    <property type="gene ID" value="Pp3c14_11980"/>
</dbReference>
<dbReference type="AlphaFoldDB" id="A0A2K1JI69"/>
<keyword evidence="15" id="KW-1185">Reference proteome</keyword>
<feature type="region of interest" description="Disordered" evidence="9">
    <location>
        <begin position="703"/>
        <end position="855"/>
    </location>
</feature>
<dbReference type="Gramene" id="Pp3c14_11980V3.3">
    <property type="protein sequence ID" value="Pp3c14_11980V3.3"/>
    <property type="gene ID" value="Pp3c14_11980"/>
</dbReference>
<dbReference type="InterPro" id="IPR057080">
    <property type="entry name" value="PH_SMPa"/>
</dbReference>
<evidence type="ECO:0000256" key="7">
    <source>
        <dbReference type="ARBA" id="ARBA00023121"/>
    </source>
</evidence>
<dbReference type="EnsemblPlants" id="Pp3c14_11980V3.2">
    <property type="protein sequence ID" value="Pp3c14_11980V3.2"/>
    <property type="gene ID" value="Pp3c14_11980"/>
</dbReference>
<keyword evidence="5 10" id="KW-1133">Transmembrane helix</keyword>
<accession>A0A2K1JI69</accession>
<feature type="compositionally biased region" description="Low complexity" evidence="9">
    <location>
        <begin position="357"/>
        <end position="370"/>
    </location>
</feature>
<evidence type="ECO:0000256" key="2">
    <source>
        <dbReference type="ARBA" id="ARBA00022448"/>
    </source>
</evidence>
<feature type="domain" description="SMP-LTD" evidence="12">
    <location>
        <begin position="405"/>
        <end position="677"/>
    </location>
</feature>
<evidence type="ECO:0000256" key="4">
    <source>
        <dbReference type="ARBA" id="ARBA00022824"/>
    </source>
</evidence>
<gene>
    <name evidence="14" type="primary">LOC112291532</name>
    <name evidence="13" type="ORF">PHYPA_018399</name>
</gene>
<evidence type="ECO:0000313" key="14">
    <source>
        <dbReference type="EnsemblPlants" id="Pp3c14_11980V3.1"/>
    </source>
</evidence>
<dbReference type="RefSeq" id="XP_024394845.1">
    <property type="nucleotide sequence ID" value="XM_024539077.2"/>
</dbReference>
<protein>
    <recommendedName>
        <fullName evidence="16">SMP-LTD domain-containing protein</fullName>
    </recommendedName>
</protein>
<comment type="subcellular location">
    <subcellularLocation>
        <location evidence="1">Endoplasmic reticulum membrane</location>
    </subcellularLocation>
</comment>
<dbReference type="EnsemblPlants" id="Pp3c14_11980V3.3">
    <property type="protein sequence ID" value="Pp3c14_11980V3.3"/>
    <property type="gene ID" value="Pp3c14_11980"/>
</dbReference>
<dbReference type="GO" id="GO:0005789">
    <property type="term" value="C:endoplasmic reticulum membrane"/>
    <property type="evidence" value="ECO:0007669"/>
    <property type="project" value="UniProtKB-SubCell"/>
</dbReference>
<dbReference type="GO" id="GO:0006869">
    <property type="term" value="P:lipid transport"/>
    <property type="evidence" value="ECO:0007669"/>
    <property type="project" value="UniProtKB-KW"/>
</dbReference>
<keyword evidence="4" id="KW-0256">Endoplasmic reticulum</keyword>
<feature type="compositionally biased region" description="Basic and acidic residues" evidence="9">
    <location>
        <begin position="106"/>
        <end position="124"/>
    </location>
</feature>
<feature type="region of interest" description="Disordered" evidence="9">
    <location>
        <begin position="938"/>
        <end position="959"/>
    </location>
</feature>
<dbReference type="STRING" id="3218.A0A2K1JI69"/>
<dbReference type="PANTHER" id="PTHR13466:SF0">
    <property type="entry name" value="SMP-LTD DOMAIN-CONTAINING PROTEIN"/>
    <property type="match status" value="1"/>
</dbReference>
<keyword evidence="8 10" id="KW-0472">Membrane</keyword>
<dbReference type="OMA" id="CYLYAET"/>
<evidence type="ECO:0000256" key="8">
    <source>
        <dbReference type="ARBA" id="ARBA00023136"/>
    </source>
</evidence>
<evidence type="ECO:0000313" key="13">
    <source>
        <dbReference type="EMBL" id="PNR40996.1"/>
    </source>
</evidence>
<dbReference type="SUPFAM" id="SSF50729">
    <property type="entry name" value="PH domain-like"/>
    <property type="match status" value="1"/>
</dbReference>
<dbReference type="Gramene" id="Pp3c14_11980V3.1">
    <property type="protein sequence ID" value="Pp3c14_11980V3.1"/>
    <property type="gene ID" value="Pp3c14_11980"/>
</dbReference>
<dbReference type="PANTHER" id="PTHR13466">
    <property type="entry name" value="TEX2 PROTEIN-RELATED"/>
    <property type="match status" value="1"/>
</dbReference>
<reference evidence="13 15" key="2">
    <citation type="journal article" date="2018" name="Plant J.">
        <title>The Physcomitrella patens chromosome-scale assembly reveals moss genome structure and evolution.</title>
        <authorList>
            <person name="Lang D."/>
            <person name="Ullrich K.K."/>
            <person name="Murat F."/>
            <person name="Fuchs J."/>
            <person name="Jenkins J."/>
            <person name="Haas F.B."/>
            <person name="Piednoel M."/>
            <person name="Gundlach H."/>
            <person name="Van Bel M."/>
            <person name="Meyberg R."/>
            <person name="Vives C."/>
            <person name="Morata J."/>
            <person name="Symeonidi A."/>
            <person name="Hiss M."/>
            <person name="Muchero W."/>
            <person name="Kamisugi Y."/>
            <person name="Saleh O."/>
            <person name="Blanc G."/>
            <person name="Decker E.L."/>
            <person name="van Gessel N."/>
            <person name="Grimwood J."/>
            <person name="Hayes R.D."/>
            <person name="Graham S.W."/>
            <person name="Gunter L.E."/>
            <person name="McDaniel S.F."/>
            <person name="Hoernstein S.N.W."/>
            <person name="Larsson A."/>
            <person name="Li F.W."/>
            <person name="Perroud P.F."/>
            <person name="Phillips J."/>
            <person name="Ranjan P."/>
            <person name="Rokshar D.S."/>
            <person name="Rothfels C.J."/>
            <person name="Schneider L."/>
            <person name="Shu S."/>
            <person name="Stevenson D.W."/>
            <person name="Thummler F."/>
            <person name="Tillich M."/>
            <person name="Villarreal Aguilar J.C."/>
            <person name="Widiez T."/>
            <person name="Wong G.K."/>
            <person name="Wymore A."/>
            <person name="Zhang Y."/>
            <person name="Zimmer A.D."/>
            <person name="Quatrano R.S."/>
            <person name="Mayer K.F.X."/>
            <person name="Goodstein D."/>
            <person name="Casacuberta J.M."/>
            <person name="Vandepoele K."/>
            <person name="Reski R."/>
            <person name="Cuming A.C."/>
            <person name="Tuskan G.A."/>
            <person name="Maumus F."/>
            <person name="Salse J."/>
            <person name="Schmutz J."/>
            <person name="Rensing S.A."/>
        </authorList>
    </citation>
    <scope>NUCLEOTIDE SEQUENCE [LARGE SCALE GENOMIC DNA]</scope>
    <source>
        <strain evidence="14 15">cv. Gransden 2004</strain>
    </source>
</reference>
<evidence type="ECO:0008006" key="16">
    <source>
        <dbReference type="Google" id="ProtNLM"/>
    </source>
</evidence>
<reference evidence="13 15" key="1">
    <citation type="journal article" date="2008" name="Science">
        <title>The Physcomitrella genome reveals evolutionary insights into the conquest of land by plants.</title>
        <authorList>
            <person name="Rensing S."/>
            <person name="Lang D."/>
            <person name="Zimmer A."/>
            <person name="Terry A."/>
            <person name="Salamov A."/>
            <person name="Shapiro H."/>
            <person name="Nishiyama T."/>
            <person name="Perroud P.-F."/>
            <person name="Lindquist E."/>
            <person name="Kamisugi Y."/>
            <person name="Tanahashi T."/>
            <person name="Sakakibara K."/>
            <person name="Fujita T."/>
            <person name="Oishi K."/>
            <person name="Shin-I T."/>
            <person name="Kuroki Y."/>
            <person name="Toyoda A."/>
            <person name="Suzuki Y."/>
            <person name="Hashimoto A."/>
            <person name="Yamaguchi K."/>
            <person name="Sugano A."/>
            <person name="Kohara Y."/>
            <person name="Fujiyama A."/>
            <person name="Anterola A."/>
            <person name="Aoki S."/>
            <person name="Ashton N."/>
            <person name="Barbazuk W.B."/>
            <person name="Barker E."/>
            <person name="Bennetzen J."/>
            <person name="Bezanilla M."/>
            <person name="Blankenship R."/>
            <person name="Cho S.H."/>
            <person name="Dutcher S."/>
            <person name="Estelle M."/>
            <person name="Fawcett J.A."/>
            <person name="Gundlach H."/>
            <person name="Hanada K."/>
            <person name="Heyl A."/>
            <person name="Hicks K.A."/>
            <person name="Hugh J."/>
            <person name="Lohr M."/>
            <person name="Mayer K."/>
            <person name="Melkozernov A."/>
            <person name="Murata T."/>
            <person name="Nelson D."/>
            <person name="Pils B."/>
            <person name="Prigge M."/>
            <person name="Reiss B."/>
            <person name="Renner T."/>
            <person name="Rombauts S."/>
            <person name="Rushton P."/>
            <person name="Sanderfoot A."/>
            <person name="Schween G."/>
            <person name="Shiu S.-H."/>
            <person name="Stueber K."/>
            <person name="Theodoulou F.L."/>
            <person name="Tu H."/>
            <person name="Van de Peer Y."/>
            <person name="Verrier P.J."/>
            <person name="Waters E."/>
            <person name="Wood A."/>
            <person name="Yang L."/>
            <person name="Cove D."/>
            <person name="Cuming A."/>
            <person name="Hasebe M."/>
            <person name="Lucas S."/>
            <person name="Mishler D.B."/>
            <person name="Reski R."/>
            <person name="Grigoriev I."/>
            <person name="Quatrano R.S."/>
            <person name="Boore J.L."/>
        </authorList>
    </citation>
    <scope>NUCLEOTIDE SEQUENCE [LARGE SCALE GENOMIC DNA]</scope>
    <source>
        <strain evidence="14 15">cv. Gransden 2004</strain>
    </source>
</reference>
<feature type="compositionally biased region" description="Low complexity" evidence="9">
    <location>
        <begin position="729"/>
        <end position="739"/>
    </location>
</feature>
<evidence type="ECO:0000256" key="10">
    <source>
        <dbReference type="SAM" id="Phobius"/>
    </source>
</evidence>
<feature type="domain" description="PH" evidence="11">
    <location>
        <begin position="140"/>
        <end position="226"/>
    </location>
</feature>
<keyword evidence="7" id="KW-0446">Lipid-binding</keyword>
<dbReference type="GO" id="GO:0008289">
    <property type="term" value="F:lipid binding"/>
    <property type="evidence" value="ECO:0000318"/>
    <property type="project" value="GO_Central"/>
</dbReference>
<dbReference type="Proteomes" id="UP000006727">
    <property type="component" value="Chromosome 14"/>
</dbReference>
<dbReference type="InterPro" id="IPR001849">
    <property type="entry name" value="PH_domain"/>
</dbReference>
<keyword evidence="2" id="KW-0813">Transport</keyword>
<dbReference type="PROSITE" id="PS50003">
    <property type="entry name" value="PH_DOMAIN"/>
    <property type="match status" value="1"/>
</dbReference>
<organism evidence="13">
    <name type="scientific">Physcomitrium patens</name>
    <name type="common">Spreading-leaved earth moss</name>
    <name type="synonym">Physcomitrella patens</name>
    <dbReference type="NCBI Taxonomy" id="3218"/>
    <lineage>
        <taxon>Eukaryota</taxon>
        <taxon>Viridiplantae</taxon>
        <taxon>Streptophyta</taxon>
        <taxon>Embryophyta</taxon>
        <taxon>Bryophyta</taxon>
        <taxon>Bryophytina</taxon>
        <taxon>Bryopsida</taxon>
        <taxon>Funariidae</taxon>
        <taxon>Funariales</taxon>
        <taxon>Funariaceae</taxon>
        <taxon>Physcomitrium</taxon>
    </lineage>
</organism>
<feature type="region of interest" description="Disordered" evidence="9">
    <location>
        <begin position="544"/>
        <end position="576"/>
    </location>
</feature>
<feature type="region of interest" description="Disordered" evidence="9">
    <location>
        <begin position="320"/>
        <end position="385"/>
    </location>
</feature>
<evidence type="ECO:0000256" key="5">
    <source>
        <dbReference type="ARBA" id="ARBA00022989"/>
    </source>
</evidence>
<evidence type="ECO:0000256" key="9">
    <source>
        <dbReference type="SAM" id="MobiDB-lite"/>
    </source>
</evidence>
<feature type="compositionally biased region" description="Low complexity" evidence="9">
    <location>
        <begin position="544"/>
        <end position="565"/>
    </location>
</feature>
<dbReference type="PaxDb" id="3218-PP1S36_236V6.1"/>
<name>A0A2K1JI69_PHYPA</name>
<evidence type="ECO:0000256" key="1">
    <source>
        <dbReference type="ARBA" id="ARBA00004586"/>
    </source>
</evidence>
<evidence type="ECO:0000313" key="15">
    <source>
        <dbReference type="Proteomes" id="UP000006727"/>
    </source>
</evidence>
<dbReference type="PROSITE" id="PS51847">
    <property type="entry name" value="SMP"/>
    <property type="match status" value="1"/>
</dbReference>
<feature type="compositionally biased region" description="Polar residues" evidence="9">
    <location>
        <begin position="740"/>
        <end position="757"/>
    </location>
</feature>
<evidence type="ECO:0000256" key="3">
    <source>
        <dbReference type="ARBA" id="ARBA00022692"/>
    </source>
</evidence>
<dbReference type="GO" id="GO:0005783">
    <property type="term" value="C:endoplasmic reticulum"/>
    <property type="evidence" value="ECO:0000318"/>
    <property type="project" value="GO_Central"/>
</dbReference>
<feature type="region of interest" description="Disordered" evidence="9">
    <location>
        <begin position="103"/>
        <end position="130"/>
    </location>
</feature>
<feature type="transmembrane region" description="Helical" evidence="10">
    <location>
        <begin position="28"/>
        <end position="51"/>
    </location>
</feature>
<keyword evidence="3 10" id="KW-0812">Transmembrane</keyword>
<dbReference type="EMBL" id="ABEU02000014">
    <property type="protein sequence ID" value="PNR40996.1"/>
    <property type="molecule type" value="Genomic_DNA"/>
</dbReference>
<proteinExistence type="predicted"/>
<feature type="compositionally biased region" description="Basic and acidic residues" evidence="9">
    <location>
        <begin position="333"/>
        <end position="347"/>
    </location>
</feature>
<sequence length="959" mass="105952">MEGLVDVSAALVSLPSMTAPNCCSTFGCLPYFFGGILLLALVECVCVFFLIRRLLERKPTQNPSPSSLEYRSEGGSYDSSFSLQGTLWFAPLPEGDWSKAILQMPGKDKKREKEAERDGPKEGSNRAGTTKNVLKLAPVRKHVVLKEGILLLREVDGNEEQIPLEGCEVSSISYDQTSNGKWSKMFPIKLHHPTHTLYGDCKDCLFYAESGYEKEAWCEVLRATARENATPDEWYIKLKKEFREYTSVVERRLPYLNEFPSGNEANSMAFIRKEMKLDGLKNSEEGFSKRRLIFNKLLRRGTKTKEKSLNAIRGLETSSRRINPISEGQEGSQKLKESVISHDHDDGNSASHASQASIESITRSESTISECDVEQSTSAATQEDKKEVDQVLTATLVHGHDNKTVSKEIDQGQLCLNMLVARLFFDLYHSKRPVDWLQHQLQRLISRMKTPSYVKSLFVREIDLGKEPPFVTAFRLLPADAEGALAIEVSLEWRSGGFITIETRVDVRDQNAQEKMVSQLTDPGLEGAAASAVVRGIEKDLDPAGTAEASITSTETREAASTSKRGPGDDSGKGGGWMHSVKAVISRVADQVSQVPLLLKIRLMSVKGTCIISLKAPPSDRIWFSFKDMPDIDMVPEPCIGDHLISNDFLGNFITNQIKTQIREHIVMPYRQDVRLHWMMADQVDWLPHSAIPVAFSAAKHSENERQSSKFKLDEQSKLVEDNDGIGQSSTSSSLSVHSDGQNKLQVGQVSEASSSPHVGPVDGSPIAQAQPPSDLRSLGNLQASGTSRNQLQNSSISIQFSSEHSLPSRPPGSSVHSSATSSMRVDNESDLTRPLLDRDDQNKGKISASSNGFDAGASERAVGAVYIDVAPQSEDSASDSESQHPPNQFQVINQDHVKADLSKDLDSRVSRRTKMFTLGKKVGNKLDERRRSVLEKLREKRAEGSEAGSPRHSGRDLV</sequence>
<feature type="compositionally biased region" description="Basic and acidic residues" evidence="9">
    <location>
        <begin position="703"/>
        <end position="721"/>
    </location>
</feature>
<dbReference type="KEGG" id="ppp:112291532"/>
<dbReference type="Pfam" id="PF23065">
    <property type="entry name" value="PH_SMPa"/>
    <property type="match status" value="1"/>
</dbReference>
<evidence type="ECO:0000259" key="11">
    <source>
        <dbReference type="PROSITE" id="PS50003"/>
    </source>
</evidence>
<dbReference type="GeneID" id="112291532"/>
<feature type="compositionally biased region" description="Basic and acidic residues" evidence="9">
    <location>
        <begin position="826"/>
        <end position="844"/>
    </location>
</feature>
<dbReference type="CDD" id="cd21675">
    <property type="entry name" value="SMP_TEX2"/>
    <property type="match status" value="1"/>
</dbReference>
<feature type="compositionally biased region" description="Low complexity" evidence="9">
    <location>
        <begin position="788"/>
        <end position="806"/>
    </location>
</feature>
<evidence type="ECO:0000259" key="12">
    <source>
        <dbReference type="PROSITE" id="PS51847"/>
    </source>
</evidence>